<dbReference type="SMART" id="SM00562">
    <property type="entry name" value="NDK"/>
    <property type="match status" value="1"/>
</dbReference>
<dbReference type="EnsemblPlants" id="Kaladp0048s0517.1.v1.1">
    <property type="protein sequence ID" value="Kaladp0048s0517.1.v1.1"/>
    <property type="gene ID" value="Kaladp0048s0517.v1.1"/>
</dbReference>
<dbReference type="EC" id="2.7.4.6" evidence="14"/>
<dbReference type="SUPFAM" id="SSF54919">
    <property type="entry name" value="Nucleoside diphosphate kinase, NDK"/>
    <property type="match status" value="1"/>
</dbReference>
<keyword evidence="11" id="KW-0546">Nucleotide metabolism</keyword>
<keyword evidence="5 14" id="KW-0808">Transferase</keyword>
<feature type="binding site" evidence="12">
    <location>
        <position position="26"/>
    </location>
    <ligand>
        <name>ATP</name>
        <dbReference type="ChEBI" id="CHEBI:30616"/>
    </ligand>
</feature>
<evidence type="ECO:0000256" key="12">
    <source>
        <dbReference type="PROSITE-ProRule" id="PRU00706"/>
    </source>
</evidence>
<evidence type="ECO:0000256" key="1">
    <source>
        <dbReference type="ARBA" id="ARBA00000082"/>
    </source>
</evidence>
<dbReference type="InterPro" id="IPR036850">
    <property type="entry name" value="NDK-like_dom_sf"/>
</dbReference>
<evidence type="ECO:0000259" key="15">
    <source>
        <dbReference type="SMART" id="SM00562"/>
    </source>
</evidence>
<reference evidence="16" key="1">
    <citation type="submission" date="2021-01" db="UniProtKB">
        <authorList>
            <consortium name="EnsemblPlants"/>
        </authorList>
    </citation>
    <scope>IDENTIFICATION</scope>
</reference>
<evidence type="ECO:0000313" key="16">
    <source>
        <dbReference type="EnsemblPlants" id="Kaladp0048s0517.1.v1.1"/>
    </source>
</evidence>
<keyword evidence="9 14" id="KW-0067">ATP-binding</keyword>
<dbReference type="Proteomes" id="UP000594263">
    <property type="component" value="Unplaced"/>
</dbReference>
<dbReference type="PROSITE" id="PS51374">
    <property type="entry name" value="NDPK_LIKE"/>
    <property type="match status" value="1"/>
</dbReference>
<evidence type="ECO:0000256" key="10">
    <source>
        <dbReference type="ARBA" id="ARBA00022842"/>
    </source>
</evidence>
<comment type="catalytic activity">
    <reaction evidence="2">
        <text>a ribonucleoside 5'-diphosphate + ATP = a ribonucleoside 5'-triphosphate + ADP</text>
        <dbReference type="Rhea" id="RHEA:18113"/>
        <dbReference type="ChEBI" id="CHEBI:30616"/>
        <dbReference type="ChEBI" id="CHEBI:57930"/>
        <dbReference type="ChEBI" id="CHEBI:61557"/>
        <dbReference type="ChEBI" id="CHEBI:456216"/>
        <dbReference type="EC" id="2.7.4.6"/>
    </reaction>
</comment>
<dbReference type="OMA" id="HNAISYW"/>
<dbReference type="GO" id="GO:0006241">
    <property type="term" value="P:CTP biosynthetic process"/>
    <property type="evidence" value="ECO:0007669"/>
    <property type="project" value="InterPro"/>
</dbReference>
<evidence type="ECO:0000313" key="17">
    <source>
        <dbReference type="Proteomes" id="UP000594263"/>
    </source>
</evidence>
<evidence type="ECO:0000256" key="3">
    <source>
        <dbReference type="ARBA" id="ARBA00008142"/>
    </source>
</evidence>
<dbReference type="PROSITE" id="PS00469">
    <property type="entry name" value="NDPK"/>
    <property type="match status" value="1"/>
</dbReference>
<evidence type="ECO:0000256" key="6">
    <source>
        <dbReference type="ARBA" id="ARBA00022723"/>
    </source>
</evidence>
<keyword evidence="7 14" id="KW-0547">Nucleotide-binding</keyword>
<dbReference type="GO" id="GO:0046872">
    <property type="term" value="F:metal ion binding"/>
    <property type="evidence" value="ECO:0007669"/>
    <property type="project" value="UniProtKB-KW"/>
</dbReference>
<dbReference type="PANTHER" id="PTHR46161">
    <property type="entry name" value="NUCLEOSIDE DIPHOSPHATE KINASE"/>
    <property type="match status" value="1"/>
</dbReference>
<feature type="binding site" evidence="12">
    <location>
        <position position="74"/>
    </location>
    <ligand>
        <name>ATP</name>
        <dbReference type="ChEBI" id="CHEBI:30616"/>
    </ligand>
</feature>
<evidence type="ECO:0000256" key="4">
    <source>
        <dbReference type="ARBA" id="ARBA00022490"/>
    </source>
</evidence>
<comment type="similarity">
    <text evidence="3 12 13">Belongs to the NDK family.</text>
</comment>
<dbReference type="AlphaFoldDB" id="A0A7N0ZXB9"/>
<dbReference type="GO" id="GO:0006183">
    <property type="term" value="P:GTP biosynthetic process"/>
    <property type="evidence" value="ECO:0007669"/>
    <property type="project" value="InterPro"/>
</dbReference>
<organism evidence="16 17">
    <name type="scientific">Kalanchoe fedtschenkoi</name>
    <name type="common">Lavender scallops</name>
    <name type="synonym">South American air plant</name>
    <dbReference type="NCBI Taxonomy" id="63787"/>
    <lineage>
        <taxon>Eukaryota</taxon>
        <taxon>Viridiplantae</taxon>
        <taxon>Streptophyta</taxon>
        <taxon>Embryophyta</taxon>
        <taxon>Tracheophyta</taxon>
        <taxon>Spermatophyta</taxon>
        <taxon>Magnoliopsida</taxon>
        <taxon>eudicotyledons</taxon>
        <taxon>Gunneridae</taxon>
        <taxon>Pentapetalae</taxon>
        <taxon>Saxifragales</taxon>
        <taxon>Crassulaceae</taxon>
        <taxon>Kalanchoe</taxon>
    </lineage>
</organism>
<feature type="binding site" evidence="12">
    <location>
        <position position="122"/>
    </location>
    <ligand>
        <name>ATP</name>
        <dbReference type="ChEBI" id="CHEBI:30616"/>
    </ligand>
</feature>
<evidence type="ECO:0000256" key="8">
    <source>
        <dbReference type="ARBA" id="ARBA00022777"/>
    </source>
</evidence>
<feature type="active site" description="Pros-phosphohistidine intermediate" evidence="12">
    <location>
        <position position="135"/>
    </location>
</feature>
<evidence type="ECO:0000256" key="11">
    <source>
        <dbReference type="ARBA" id="ARBA00023080"/>
    </source>
</evidence>
<accession>A0A7N0ZXB9</accession>
<proteinExistence type="inferred from homology"/>
<evidence type="ECO:0000256" key="9">
    <source>
        <dbReference type="ARBA" id="ARBA00022840"/>
    </source>
</evidence>
<name>A0A7N0ZXB9_KALFE</name>
<feature type="domain" description="Nucleoside diphosphate kinase-like" evidence="15">
    <location>
        <begin position="18"/>
        <end position="158"/>
    </location>
</feature>
<keyword evidence="8 14" id="KW-0418">Kinase</keyword>
<evidence type="ECO:0000256" key="14">
    <source>
        <dbReference type="RuleBase" id="RU004013"/>
    </source>
</evidence>
<evidence type="ECO:0000256" key="13">
    <source>
        <dbReference type="RuleBase" id="RU004011"/>
    </source>
</evidence>
<dbReference type="GO" id="GO:0004550">
    <property type="term" value="F:nucleoside diphosphate kinase activity"/>
    <property type="evidence" value="ECO:0007669"/>
    <property type="project" value="UniProtKB-EC"/>
</dbReference>
<evidence type="ECO:0000256" key="5">
    <source>
        <dbReference type="ARBA" id="ARBA00022679"/>
    </source>
</evidence>
<sequence>MLTGCYWHGAASYGIGRQERTLVLIKPDGVKGNYTDRIKNTILESGFLILRERTQQLNDETAAKFYAEHSSKGFFSSLVKYMTSGPLIAMVLEKDDAVAAWRGLIGPTDAHVAKVTHPNSIRAMCGLNMEENCVHGSDSPQSAEREISFFFEDLSAGESLIRRDEL</sequence>
<dbReference type="GO" id="GO:0006228">
    <property type="term" value="P:UTP biosynthetic process"/>
    <property type="evidence" value="ECO:0007669"/>
    <property type="project" value="InterPro"/>
</dbReference>
<dbReference type="InterPro" id="IPR034907">
    <property type="entry name" value="NDK-like_dom"/>
</dbReference>
<feature type="binding site" evidence="12">
    <location>
        <position position="132"/>
    </location>
    <ligand>
        <name>ATP</name>
        <dbReference type="ChEBI" id="CHEBI:30616"/>
    </ligand>
</feature>
<protein>
    <recommendedName>
        <fullName evidence="14">Nucleoside diphosphate kinase</fullName>
        <ecNumber evidence="14">2.7.4.6</ecNumber>
    </recommendedName>
</protein>
<dbReference type="Gene3D" id="3.30.70.141">
    <property type="entry name" value="Nucleoside diphosphate kinase-like domain"/>
    <property type="match status" value="1"/>
</dbReference>
<feature type="binding site" evidence="12">
    <location>
        <position position="102"/>
    </location>
    <ligand>
        <name>ATP</name>
        <dbReference type="ChEBI" id="CHEBI:30616"/>
    </ligand>
</feature>
<keyword evidence="4" id="KW-0963">Cytoplasm</keyword>
<keyword evidence="6" id="KW-0479">Metal-binding</keyword>
<dbReference type="Gramene" id="Kaladp0048s0517.1.v1.1">
    <property type="protein sequence ID" value="Kaladp0048s0517.1.v1.1"/>
    <property type="gene ID" value="Kaladp0048s0517.v1.1"/>
</dbReference>
<evidence type="ECO:0000256" key="2">
    <source>
        <dbReference type="ARBA" id="ARBA00000937"/>
    </source>
</evidence>
<dbReference type="GO" id="GO:0005524">
    <property type="term" value="F:ATP binding"/>
    <property type="evidence" value="ECO:0007669"/>
    <property type="project" value="UniProtKB-KW"/>
</dbReference>
<dbReference type="InterPro" id="IPR023005">
    <property type="entry name" value="Nucleoside_diP_kinase_AS"/>
</dbReference>
<keyword evidence="10" id="KW-0460">Magnesium</keyword>
<feature type="binding site" evidence="12">
    <location>
        <position position="108"/>
    </location>
    <ligand>
        <name>ATP</name>
        <dbReference type="ChEBI" id="CHEBI:30616"/>
    </ligand>
</feature>
<comment type="catalytic activity">
    <reaction evidence="1 14">
        <text>a 2'-deoxyribonucleoside 5'-diphosphate + ATP = a 2'-deoxyribonucleoside 5'-triphosphate + ADP</text>
        <dbReference type="Rhea" id="RHEA:44640"/>
        <dbReference type="ChEBI" id="CHEBI:30616"/>
        <dbReference type="ChEBI" id="CHEBI:61560"/>
        <dbReference type="ChEBI" id="CHEBI:73316"/>
        <dbReference type="ChEBI" id="CHEBI:456216"/>
        <dbReference type="EC" id="2.7.4.6"/>
    </reaction>
</comment>
<dbReference type="PANTHER" id="PTHR46161:SF3">
    <property type="entry name" value="NUCLEOSIDE DIPHOSPHATE KINASE DDB_G0292928-RELATED"/>
    <property type="match status" value="1"/>
</dbReference>
<dbReference type="Pfam" id="PF00334">
    <property type="entry name" value="NDK"/>
    <property type="match status" value="1"/>
</dbReference>
<dbReference type="PRINTS" id="PR01243">
    <property type="entry name" value="NUCDPKINASE"/>
</dbReference>
<dbReference type="InterPro" id="IPR001564">
    <property type="entry name" value="Nucleoside_diP_kinase"/>
</dbReference>
<keyword evidence="17" id="KW-1185">Reference proteome</keyword>
<evidence type="ECO:0000256" key="7">
    <source>
        <dbReference type="ARBA" id="ARBA00022741"/>
    </source>
</evidence>